<protein>
    <recommendedName>
        <fullName evidence="4">UBC core domain-containing protein</fullName>
    </recommendedName>
</protein>
<feature type="compositionally biased region" description="Basic residues" evidence="3">
    <location>
        <begin position="338"/>
        <end position="347"/>
    </location>
</feature>
<feature type="region of interest" description="Disordered" evidence="3">
    <location>
        <begin position="1"/>
        <end position="25"/>
    </location>
</feature>
<keyword evidence="1" id="KW-0808">Transferase</keyword>
<keyword evidence="2" id="KW-0833">Ubl conjugation pathway</keyword>
<feature type="compositionally biased region" description="Basic and acidic residues" evidence="3">
    <location>
        <begin position="348"/>
        <end position="357"/>
    </location>
</feature>
<dbReference type="GO" id="GO:0016740">
    <property type="term" value="F:transferase activity"/>
    <property type="evidence" value="ECO:0007669"/>
    <property type="project" value="UniProtKB-KW"/>
</dbReference>
<dbReference type="PANTHER" id="PTHR46116">
    <property type="entry name" value="(E3-INDEPENDENT) E2 UBIQUITIN-CONJUGATING ENZYME"/>
    <property type="match status" value="1"/>
</dbReference>
<dbReference type="PANTHER" id="PTHR46116:SF39">
    <property type="entry name" value="BACULOVIRAL IAP REPEAT-CONTAINING PROTEIN 6"/>
    <property type="match status" value="1"/>
</dbReference>
<dbReference type="CDD" id="cd23810">
    <property type="entry name" value="UBCc_BIRC6"/>
    <property type="match status" value="1"/>
</dbReference>
<dbReference type="AlphaFoldDB" id="C5LT28"/>
<accession>C5LT28</accession>
<sequence length="654" mass="71414">MKRGRGKSQASKRAKEAPQEVVEQAAPEDYSTVILSCTSKEELLRLIAQLQPNPNNESAGPPPSVSSKDPILALEKDTPLTCSQCLRTFKRARDPGPCATCSKARKASSRWPEKSVISAAETLSFKLTNYAAEVESGLGSCSSRLPSSSVTTPKGLNVDLLGLYEVPGQVQAVKKNGIGFGGGEYDDASRVSRGNVLTSLQQPLDRTCSKILKFLAGALEASGFVLTRGIAEEFARTIVDGLMEWLRESWIDLCGRRKTVLESMLTFLEAAVKQEALVPLLCSPVRDGSNTVFTALRTLAVQATVGDDKMGPRVQQLADSIETQWARWKDSPTPPRGRQARGRAAGKRKAEVTKTEEEGPGGEPYVAALKHCRLASCAGISDVHKYAKSSAPPSAAAAVRRIHNELGCLATSLPLHPDSSIFVVYDDRRTDLLRALITGPADTPYANGCFIFDIKVPTNYPRAPPNVALLTTGKGTVRFNPNLYSDGHVCLSLLGTWSGPGWSPTSTLLQILLSIQSLIFVAEPYFNEPGYESFAGTPGGQRASEQYNHVVRKECLRWAMLENLKDPPLGFEEVIRKHFALRSEVILAQLEQWSKIPNDPFREDVMRLTAELKERLVPKPAAKVEVIDLEPAGKEQGRVTLRRSERLRKKAKLG</sequence>
<feature type="compositionally biased region" description="Basic residues" evidence="3">
    <location>
        <begin position="1"/>
        <end position="12"/>
    </location>
</feature>
<dbReference type="GeneID" id="9049693"/>
<feature type="region of interest" description="Disordered" evidence="3">
    <location>
        <begin position="48"/>
        <end position="70"/>
    </location>
</feature>
<dbReference type="PROSITE" id="PS50127">
    <property type="entry name" value="UBC_2"/>
    <property type="match status" value="1"/>
</dbReference>
<dbReference type="Pfam" id="PF00179">
    <property type="entry name" value="UQ_con"/>
    <property type="match status" value="1"/>
</dbReference>
<keyword evidence="6" id="KW-1185">Reference proteome</keyword>
<evidence type="ECO:0000256" key="3">
    <source>
        <dbReference type="SAM" id="MobiDB-lite"/>
    </source>
</evidence>
<evidence type="ECO:0000256" key="1">
    <source>
        <dbReference type="ARBA" id="ARBA00022679"/>
    </source>
</evidence>
<feature type="region of interest" description="Disordered" evidence="3">
    <location>
        <begin position="328"/>
        <end position="362"/>
    </location>
</feature>
<dbReference type="Proteomes" id="UP000007800">
    <property type="component" value="Unassembled WGS sequence"/>
</dbReference>
<feature type="domain" description="UBC core" evidence="4">
    <location>
        <begin position="397"/>
        <end position="560"/>
    </location>
</feature>
<name>C5LT28_PERM5</name>
<evidence type="ECO:0000256" key="2">
    <source>
        <dbReference type="ARBA" id="ARBA00022786"/>
    </source>
</evidence>
<evidence type="ECO:0000313" key="5">
    <source>
        <dbReference type="EMBL" id="EEQ99995.1"/>
    </source>
</evidence>
<dbReference type="OrthoDB" id="47801at2759"/>
<organism evidence="6">
    <name type="scientific">Perkinsus marinus (strain ATCC 50983 / TXsc)</name>
    <dbReference type="NCBI Taxonomy" id="423536"/>
    <lineage>
        <taxon>Eukaryota</taxon>
        <taxon>Sar</taxon>
        <taxon>Alveolata</taxon>
        <taxon>Perkinsozoa</taxon>
        <taxon>Perkinsea</taxon>
        <taxon>Perkinsida</taxon>
        <taxon>Perkinsidae</taxon>
        <taxon>Perkinsus</taxon>
    </lineage>
</organism>
<dbReference type="Gene3D" id="3.10.110.10">
    <property type="entry name" value="Ubiquitin Conjugating Enzyme"/>
    <property type="match status" value="1"/>
</dbReference>
<dbReference type="SMART" id="SM00212">
    <property type="entry name" value="UBCc"/>
    <property type="match status" value="1"/>
</dbReference>
<dbReference type="InterPro" id="IPR016135">
    <property type="entry name" value="UBQ-conjugating_enzyme/RWD"/>
</dbReference>
<evidence type="ECO:0000259" key="4">
    <source>
        <dbReference type="PROSITE" id="PS50127"/>
    </source>
</evidence>
<reference evidence="5 6" key="1">
    <citation type="submission" date="2008-07" db="EMBL/GenBank/DDBJ databases">
        <authorList>
            <person name="El-Sayed N."/>
            <person name="Caler E."/>
            <person name="Inman J."/>
            <person name="Amedeo P."/>
            <person name="Hass B."/>
            <person name="Wortman J."/>
        </authorList>
    </citation>
    <scope>NUCLEOTIDE SEQUENCE [LARGE SCALE GENOMIC DNA]</scope>
    <source>
        <strain evidence="6">ATCC 50983 / TXsc</strain>
    </source>
</reference>
<dbReference type="SUPFAM" id="SSF54495">
    <property type="entry name" value="UBC-like"/>
    <property type="match status" value="1"/>
</dbReference>
<proteinExistence type="predicted"/>
<evidence type="ECO:0000313" key="6">
    <source>
        <dbReference type="Proteomes" id="UP000007800"/>
    </source>
</evidence>
<dbReference type="RefSeq" id="XP_002767278.1">
    <property type="nucleotide sequence ID" value="XM_002767232.1"/>
</dbReference>
<dbReference type="GO" id="GO:0005634">
    <property type="term" value="C:nucleus"/>
    <property type="evidence" value="ECO:0007669"/>
    <property type="project" value="TreeGrafter"/>
</dbReference>
<dbReference type="GO" id="GO:0004869">
    <property type="term" value="F:cysteine-type endopeptidase inhibitor activity"/>
    <property type="evidence" value="ECO:0007669"/>
    <property type="project" value="TreeGrafter"/>
</dbReference>
<dbReference type="OMA" id="ASEQYNH"/>
<dbReference type="EMBL" id="GG685288">
    <property type="protein sequence ID" value="EEQ99995.1"/>
    <property type="molecule type" value="Genomic_DNA"/>
</dbReference>
<gene>
    <name evidence="5" type="ORF">Pmar_PMAR024474</name>
</gene>
<dbReference type="InterPro" id="IPR000608">
    <property type="entry name" value="UBC"/>
</dbReference>
<dbReference type="InParanoid" id="C5LT28"/>